<sequence>MWWRRYKLRHPDLSLRTPEVTSTARHILTVHEGIVSYYGQLENVLTVNDLYDKPEIWNMPNKVVAQKGIKTIHAITLSKEMVTVISGGNAAGKMLPPHFKVWDRSVRSAIVSNGFKYTGISPFNPSEILEEAYAPLK</sequence>
<gene>
    <name evidence="1" type="ORF">KUTeg_020460</name>
</gene>
<accession>A0ABQ9E7Y9</accession>
<dbReference type="EMBL" id="JARBDR010000918">
    <property type="protein sequence ID" value="KAJ8301473.1"/>
    <property type="molecule type" value="Genomic_DNA"/>
</dbReference>
<comment type="caution">
    <text evidence="1">The sequence shown here is derived from an EMBL/GenBank/DDBJ whole genome shotgun (WGS) entry which is preliminary data.</text>
</comment>
<organism evidence="1 2">
    <name type="scientific">Tegillarca granosa</name>
    <name type="common">Malaysian cockle</name>
    <name type="synonym">Anadara granosa</name>
    <dbReference type="NCBI Taxonomy" id="220873"/>
    <lineage>
        <taxon>Eukaryota</taxon>
        <taxon>Metazoa</taxon>
        <taxon>Spiralia</taxon>
        <taxon>Lophotrochozoa</taxon>
        <taxon>Mollusca</taxon>
        <taxon>Bivalvia</taxon>
        <taxon>Autobranchia</taxon>
        <taxon>Pteriomorphia</taxon>
        <taxon>Arcoida</taxon>
        <taxon>Arcoidea</taxon>
        <taxon>Arcidae</taxon>
        <taxon>Tegillarca</taxon>
    </lineage>
</organism>
<dbReference type="Proteomes" id="UP001217089">
    <property type="component" value="Unassembled WGS sequence"/>
</dbReference>
<name>A0ABQ9E7Y9_TEGGR</name>
<evidence type="ECO:0000313" key="1">
    <source>
        <dbReference type="EMBL" id="KAJ8301473.1"/>
    </source>
</evidence>
<proteinExistence type="predicted"/>
<keyword evidence="2" id="KW-1185">Reference proteome</keyword>
<feature type="non-terminal residue" evidence="1">
    <location>
        <position position="137"/>
    </location>
</feature>
<protein>
    <submittedName>
        <fullName evidence="1">Uncharacterized protein</fullName>
    </submittedName>
</protein>
<evidence type="ECO:0000313" key="2">
    <source>
        <dbReference type="Proteomes" id="UP001217089"/>
    </source>
</evidence>
<reference evidence="1 2" key="1">
    <citation type="submission" date="2022-12" db="EMBL/GenBank/DDBJ databases">
        <title>Chromosome-level genome of Tegillarca granosa.</title>
        <authorList>
            <person name="Kim J."/>
        </authorList>
    </citation>
    <scope>NUCLEOTIDE SEQUENCE [LARGE SCALE GENOMIC DNA]</scope>
    <source>
        <strain evidence="1">Teg-2019</strain>
        <tissue evidence="1">Adductor muscle</tissue>
    </source>
</reference>